<dbReference type="Proteomes" id="UP000054549">
    <property type="component" value="Unassembled WGS sequence"/>
</dbReference>
<dbReference type="InParanoid" id="A0A0C2X3M0"/>
<feature type="non-terminal residue" evidence="1">
    <location>
        <position position="127"/>
    </location>
</feature>
<dbReference type="STRING" id="946122.A0A0C2X3M0"/>
<accession>A0A0C2X3M0</accession>
<sequence length="127" mass="14493">MPRFHPVLPDLPQRSVAELESLSIESDHQEETQIDLNDTRYPKLAVVRIRGACKISSFHNISSSLRVFDGTSRWPVSVPQIHLRRLYRLVLRLLDSESESPFSTFIEALSLPVLEELQLTLKGRAVT</sequence>
<reference evidence="1 2" key="1">
    <citation type="submission" date="2014-04" db="EMBL/GenBank/DDBJ databases">
        <title>Evolutionary Origins and Diversification of the Mycorrhizal Mutualists.</title>
        <authorList>
            <consortium name="DOE Joint Genome Institute"/>
            <consortium name="Mycorrhizal Genomics Consortium"/>
            <person name="Kohler A."/>
            <person name="Kuo A."/>
            <person name="Nagy L.G."/>
            <person name="Floudas D."/>
            <person name="Copeland A."/>
            <person name="Barry K.W."/>
            <person name="Cichocki N."/>
            <person name="Veneault-Fourrey C."/>
            <person name="LaButti K."/>
            <person name="Lindquist E.A."/>
            <person name="Lipzen A."/>
            <person name="Lundell T."/>
            <person name="Morin E."/>
            <person name="Murat C."/>
            <person name="Riley R."/>
            <person name="Ohm R."/>
            <person name="Sun H."/>
            <person name="Tunlid A."/>
            <person name="Henrissat B."/>
            <person name="Grigoriev I.V."/>
            <person name="Hibbett D.S."/>
            <person name="Martin F."/>
        </authorList>
    </citation>
    <scope>NUCLEOTIDE SEQUENCE [LARGE SCALE GENOMIC DNA]</scope>
    <source>
        <strain evidence="1 2">Koide BX008</strain>
    </source>
</reference>
<gene>
    <name evidence="1" type="ORF">M378DRAFT_157899</name>
</gene>
<dbReference type="EMBL" id="KN818227">
    <property type="protein sequence ID" value="KIL68772.1"/>
    <property type="molecule type" value="Genomic_DNA"/>
</dbReference>
<dbReference type="HOGENOM" id="CLU_1969995_0_0_1"/>
<evidence type="ECO:0000313" key="2">
    <source>
        <dbReference type="Proteomes" id="UP000054549"/>
    </source>
</evidence>
<name>A0A0C2X3M0_AMAMK</name>
<keyword evidence="2" id="KW-1185">Reference proteome</keyword>
<dbReference type="OrthoDB" id="2269034at2759"/>
<evidence type="ECO:0000313" key="1">
    <source>
        <dbReference type="EMBL" id="KIL68772.1"/>
    </source>
</evidence>
<protein>
    <submittedName>
        <fullName evidence="1">Uncharacterized protein</fullName>
    </submittedName>
</protein>
<dbReference type="AlphaFoldDB" id="A0A0C2X3M0"/>
<organism evidence="1 2">
    <name type="scientific">Amanita muscaria (strain Koide BX008)</name>
    <dbReference type="NCBI Taxonomy" id="946122"/>
    <lineage>
        <taxon>Eukaryota</taxon>
        <taxon>Fungi</taxon>
        <taxon>Dikarya</taxon>
        <taxon>Basidiomycota</taxon>
        <taxon>Agaricomycotina</taxon>
        <taxon>Agaricomycetes</taxon>
        <taxon>Agaricomycetidae</taxon>
        <taxon>Agaricales</taxon>
        <taxon>Pluteineae</taxon>
        <taxon>Amanitaceae</taxon>
        <taxon>Amanita</taxon>
    </lineage>
</organism>
<proteinExistence type="predicted"/>